<evidence type="ECO:0000256" key="3">
    <source>
        <dbReference type="ARBA" id="ARBA00023004"/>
    </source>
</evidence>
<proteinExistence type="inferred from homology"/>
<evidence type="ECO:0000313" key="9">
    <source>
        <dbReference type="Proteomes" id="UP000322873"/>
    </source>
</evidence>
<evidence type="ECO:0008006" key="10">
    <source>
        <dbReference type="Google" id="ProtNLM"/>
    </source>
</evidence>
<dbReference type="InterPro" id="IPR036396">
    <property type="entry name" value="Cyt_P450_sf"/>
</dbReference>
<keyword evidence="6" id="KW-0560">Oxidoreductase</keyword>
<accession>A0A5M9JJJ8</accession>
<dbReference type="GO" id="GO:0020037">
    <property type="term" value="F:heme binding"/>
    <property type="evidence" value="ECO:0007669"/>
    <property type="project" value="InterPro"/>
</dbReference>
<dbReference type="VEuPathDB" id="FungiDB:MFRU_007g02990"/>
<dbReference type="Pfam" id="PF00067">
    <property type="entry name" value="p450"/>
    <property type="match status" value="1"/>
</dbReference>
<keyword evidence="7" id="KW-0812">Transmembrane</keyword>
<keyword evidence="3 5" id="KW-0408">Iron</keyword>
<dbReference type="PROSITE" id="PS00086">
    <property type="entry name" value="CYTOCHROME_P450"/>
    <property type="match status" value="1"/>
</dbReference>
<dbReference type="GO" id="GO:0004497">
    <property type="term" value="F:monooxygenase activity"/>
    <property type="evidence" value="ECO:0007669"/>
    <property type="project" value="UniProtKB-KW"/>
</dbReference>
<dbReference type="GO" id="GO:0005506">
    <property type="term" value="F:iron ion binding"/>
    <property type="evidence" value="ECO:0007669"/>
    <property type="project" value="InterPro"/>
</dbReference>
<dbReference type="InterPro" id="IPR050121">
    <property type="entry name" value="Cytochrome_P450_monoxygenase"/>
</dbReference>
<dbReference type="FunFam" id="1.10.630.10:FF:000343">
    <property type="entry name" value="Benzoate 4-monooxygenase cytochrome P450"/>
    <property type="match status" value="1"/>
</dbReference>
<dbReference type="AlphaFoldDB" id="A0A5M9JJJ8"/>
<dbReference type="InterPro" id="IPR001128">
    <property type="entry name" value="Cyt_P450"/>
</dbReference>
<reference evidence="8 9" key="1">
    <citation type="submission" date="2019-06" db="EMBL/GenBank/DDBJ databases">
        <title>Genome Sequence of the Brown Rot Fungal Pathogen Monilinia fructicola.</title>
        <authorList>
            <person name="De Miccolis Angelini R.M."/>
            <person name="Landi L."/>
            <person name="Abate D."/>
            <person name="Pollastro S."/>
            <person name="Romanazzi G."/>
            <person name="Faretra F."/>
        </authorList>
    </citation>
    <scope>NUCLEOTIDE SEQUENCE [LARGE SCALE GENOMIC DNA]</scope>
    <source>
        <strain evidence="8 9">Mfrc123</strain>
    </source>
</reference>
<organism evidence="8 9">
    <name type="scientific">Monilinia fructicola</name>
    <name type="common">Brown rot fungus</name>
    <name type="synonym">Ciboria fructicola</name>
    <dbReference type="NCBI Taxonomy" id="38448"/>
    <lineage>
        <taxon>Eukaryota</taxon>
        <taxon>Fungi</taxon>
        <taxon>Dikarya</taxon>
        <taxon>Ascomycota</taxon>
        <taxon>Pezizomycotina</taxon>
        <taxon>Leotiomycetes</taxon>
        <taxon>Helotiales</taxon>
        <taxon>Sclerotiniaceae</taxon>
        <taxon>Monilinia</taxon>
    </lineage>
</organism>
<comment type="caution">
    <text evidence="8">The sequence shown here is derived from an EMBL/GenBank/DDBJ whole genome shotgun (WGS) entry which is preliminary data.</text>
</comment>
<keyword evidence="5 6" id="KW-0349">Heme</keyword>
<keyword evidence="4" id="KW-0843">Virulence</keyword>
<dbReference type="EMBL" id="VICG01000011">
    <property type="protein sequence ID" value="KAA8567255.1"/>
    <property type="molecule type" value="Genomic_DNA"/>
</dbReference>
<keyword evidence="2 5" id="KW-0479">Metal-binding</keyword>
<keyword evidence="6" id="KW-0503">Monooxygenase</keyword>
<dbReference type="SUPFAM" id="SSF48264">
    <property type="entry name" value="Cytochrome P450"/>
    <property type="match status" value="1"/>
</dbReference>
<sequence length="529" mass="60221">MSLQESILFYASSSTIKSWLYILIGILVAYQLIISTYNLLFHPLRYVPGPQLAAATYFLEFWYDVVLFGRYTKRIEQMHEQYGPIVRISPNEVHCNDSNFIDEVYAIGTRKRDKPIHQVRGSGIVEQATFSTVNHDLHRTRRTALNKFFSRVQVSHLEPKIRDLAQRVCDKILVIGKETAFDITTAYSLFTTDVISDYCFGESLGLIAQQGLSPNFREPLYAQLKLIYYFRFFPGLKYMGVAMAQITKHLTADMELLIRTLTVDMPNLVKKAEIDNNAGINKGNTIFGSLLQSDLPPEQKSIQRMTEEATSLFAAGTETVSWALTVITFHLLSNPEMLEKLTVELNGAMDTSGQLPSWATLEHLPYLSSVIYEGLRLSYGVASRTSRIATGEDLIYRGEWTPKHSKKSLHAEYVIPRGYAIGMSSVIMHHDERIFPDSHKFLPERWLDENNQHRKQLDRSLLAFSKGSRGCVGMNLAYCELYLLLSFLALRVLPRMKLYETTETDITYDHDIFNPLPLASSKGVRAVIV</sequence>
<gene>
    <name evidence="8" type="ORF">EYC84_010290</name>
</gene>
<keyword evidence="9" id="KW-1185">Reference proteome</keyword>
<dbReference type="GO" id="GO:0016705">
    <property type="term" value="F:oxidoreductase activity, acting on paired donors, with incorporation or reduction of molecular oxygen"/>
    <property type="evidence" value="ECO:0007669"/>
    <property type="project" value="InterPro"/>
</dbReference>
<evidence type="ECO:0000256" key="7">
    <source>
        <dbReference type="SAM" id="Phobius"/>
    </source>
</evidence>
<dbReference type="Gene3D" id="1.10.630.10">
    <property type="entry name" value="Cytochrome P450"/>
    <property type="match status" value="1"/>
</dbReference>
<dbReference type="PRINTS" id="PR00463">
    <property type="entry name" value="EP450I"/>
</dbReference>
<feature type="transmembrane region" description="Helical" evidence="7">
    <location>
        <begin position="20"/>
        <end position="40"/>
    </location>
</feature>
<dbReference type="PANTHER" id="PTHR24305">
    <property type="entry name" value="CYTOCHROME P450"/>
    <property type="match status" value="1"/>
</dbReference>
<evidence type="ECO:0000256" key="4">
    <source>
        <dbReference type="ARBA" id="ARBA00023026"/>
    </source>
</evidence>
<evidence type="ECO:0000256" key="5">
    <source>
        <dbReference type="PIRSR" id="PIRSR602401-1"/>
    </source>
</evidence>
<evidence type="ECO:0000313" key="8">
    <source>
        <dbReference type="EMBL" id="KAA8567255.1"/>
    </source>
</evidence>
<dbReference type="CDD" id="cd11062">
    <property type="entry name" value="CYP58-like"/>
    <property type="match status" value="1"/>
</dbReference>
<evidence type="ECO:0000256" key="6">
    <source>
        <dbReference type="RuleBase" id="RU000461"/>
    </source>
</evidence>
<dbReference type="InterPro" id="IPR002401">
    <property type="entry name" value="Cyt_P450_E_grp-I"/>
</dbReference>
<name>A0A5M9JJJ8_MONFR</name>
<feature type="binding site" description="axial binding residue" evidence="5">
    <location>
        <position position="471"/>
    </location>
    <ligand>
        <name>heme</name>
        <dbReference type="ChEBI" id="CHEBI:30413"/>
    </ligand>
    <ligandPart>
        <name>Fe</name>
        <dbReference type="ChEBI" id="CHEBI:18248"/>
    </ligandPart>
</feature>
<keyword evidence="7" id="KW-1133">Transmembrane helix</keyword>
<dbReference type="Proteomes" id="UP000322873">
    <property type="component" value="Unassembled WGS sequence"/>
</dbReference>
<keyword evidence="7" id="KW-0472">Membrane</keyword>
<evidence type="ECO:0000256" key="1">
    <source>
        <dbReference type="ARBA" id="ARBA00001971"/>
    </source>
</evidence>
<comment type="cofactor">
    <cofactor evidence="1 5">
        <name>heme</name>
        <dbReference type="ChEBI" id="CHEBI:30413"/>
    </cofactor>
</comment>
<protein>
    <recommendedName>
        <fullName evidence="10">Cytochrome P450</fullName>
    </recommendedName>
</protein>
<comment type="similarity">
    <text evidence="6">Belongs to the cytochrome P450 family.</text>
</comment>
<dbReference type="InterPro" id="IPR017972">
    <property type="entry name" value="Cyt_P450_CS"/>
</dbReference>
<evidence type="ECO:0000256" key="2">
    <source>
        <dbReference type="ARBA" id="ARBA00022723"/>
    </source>
</evidence>
<dbReference type="PANTHER" id="PTHR24305:SF147">
    <property type="entry name" value="P450, PUTATIVE (EUROFUNG)-RELATED"/>
    <property type="match status" value="1"/>
</dbReference>